<dbReference type="PANTHER" id="PTHR11839:SF18">
    <property type="entry name" value="NUDIX HYDROLASE DOMAIN-CONTAINING PROTEIN"/>
    <property type="match status" value="1"/>
</dbReference>
<gene>
    <name evidence="4" type="ORF">H9L09_10590</name>
</gene>
<evidence type="ECO:0000256" key="2">
    <source>
        <dbReference type="ARBA" id="ARBA00022801"/>
    </source>
</evidence>
<accession>A0A7G9RGH3</accession>
<dbReference type="Gene3D" id="3.90.79.10">
    <property type="entry name" value="Nucleoside Triphosphate Pyrophosphohydrolase"/>
    <property type="match status" value="1"/>
</dbReference>
<dbReference type="InterPro" id="IPR020084">
    <property type="entry name" value="NUDIX_hydrolase_CS"/>
</dbReference>
<dbReference type="PANTHER" id="PTHR11839">
    <property type="entry name" value="UDP/ADP-SUGAR PYROPHOSPHATASE"/>
    <property type="match status" value="1"/>
</dbReference>
<evidence type="ECO:0000313" key="4">
    <source>
        <dbReference type="EMBL" id="QNN54698.1"/>
    </source>
</evidence>
<dbReference type="PROSITE" id="PS00893">
    <property type="entry name" value="NUDIX_BOX"/>
    <property type="match status" value="1"/>
</dbReference>
<dbReference type="InterPro" id="IPR015797">
    <property type="entry name" value="NUDIX_hydrolase-like_dom_sf"/>
</dbReference>
<evidence type="ECO:0000259" key="3">
    <source>
        <dbReference type="PROSITE" id="PS51462"/>
    </source>
</evidence>
<dbReference type="RefSeq" id="WP_187580538.1">
    <property type="nucleotide sequence ID" value="NZ_CP060713.1"/>
</dbReference>
<feature type="domain" description="Nudix hydrolase" evidence="3">
    <location>
        <begin position="48"/>
        <end position="177"/>
    </location>
</feature>
<dbReference type="InterPro" id="IPR000086">
    <property type="entry name" value="NUDIX_hydrolase_dom"/>
</dbReference>
<dbReference type="PROSITE" id="PS51462">
    <property type="entry name" value="NUDIX"/>
    <property type="match status" value="1"/>
</dbReference>
<dbReference type="GO" id="GO:0016787">
    <property type="term" value="F:hydrolase activity"/>
    <property type="evidence" value="ECO:0007669"/>
    <property type="project" value="UniProtKB-KW"/>
</dbReference>
<dbReference type="KEGG" id="nmes:H9L09_10590"/>
<name>A0A7G9RGH3_9ACTN</name>
<proteinExistence type="predicted"/>
<dbReference type="Pfam" id="PF00293">
    <property type="entry name" value="NUDIX"/>
    <property type="match status" value="1"/>
</dbReference>
<dbReference type="AlphaFoldDB" id="A0A7G9RGH3"/>
<dbReference type="GO" id="GO:0006753">
    <property type="term" value="P:nucleoside phosphate metabolic process"/>
    <property type="evidence" value="ECO:0007669"/>
    <property type="project" value="TreeGrafter"/>
</dbReference>
<reference evidence="4 5" key="1">
    <citation type="submission" date="2020-08" db="EMBL/GenBank/DDBJ databases">
        <title>Genome sequence of Nocardioides mesophilus KACC 16243T.</title>
        <authorList>
            <person name="Hyun D.-W."/>
            <person name="Bae J.-W."/>
        </authorList>
    </citation>
    <scope>NUCLEOTIDE SEQUENCE [LARGE SCALE GENOMIC DNA]</scope>
    <source>
        <strain evidence="4 5">KACC 16243</strain>
    </source>
</reference>
<sequence>MVSSEGVSASTEWLVHGERSIYRSRWVDVRLADVEAPDGERFEHHVLRMQRVAVAVVVNEQRDQVLMLKRHRFIDGSWGWEVPVGIVEPGEESLRTAAREVLEETGWSPGQMTRLVEFQPAIGIADTPHEVFLAVGAEHVGEPTDITEAQDVAWVPVGDLLAMVNDGRVRDGATLVAVLHLLASRAGA</sequence>
<dbReference type="EMBL" id="CP060713">
    <property type="protein sequence ID" value="QNN54698.1"/>
    <property type="molecule type" value="Genomic_DNA"/>
</dbReference>
<evidence type="ECO:0000256" key="1">
    <source>
        <dbReference type="ARBA" id="ARBA00001946"/>
    </source>
</evidence>
<dbReference type="GO" id="GO:0019693">
    <property type="term" value="P:ribose phosphate metabolic process"/>
    <property type="evidence" value="ECO:0007669"/>
    <property type="project" value="TreeGrafter"/>
</dbReference>
<dbReference type="CDD" id="cd03424">
    <property type="entry name" value="NUDIX_ADPRase_Nudt5_UGPPase_Nudt14"/>
    <property type="match status" value="1"/>
</dbReference>
<dbReference type="GO" id="GO:0005829">
    <property type="term" value="C:cytosol"/>
    <property type="evidence" value="ECO:0007669"/>
    <property type="project" value="TreeGrafter"/>
</dbReference>
<protein>
    <submittedName>
        <fullName evidence="4">NUDIX hydrolase</fullName>
    </submittedName>
</protein>
<keyword evidence="2 4" id="KW-0378">Hydrolase</keyword>
<organism evidence="4 5">
    <name type="scientific">Nocardioides mesophilus</name>
    <dbReference type="NCBI Taxonomy" id="433659"/>
    <lineage>
        <taxon>Bacteria</taxon>
        <taxon>Bacillati</taxon>
        <taxon>Actinomycetota</taxon>
        <taxon>Actinomycetes</taxon>
        <taxon>Propionibacteriales</taxon>
        <taxon>Nocardioidaceae</taxon>
        <taxon>Nocardioides</taxon>
    </lineage>
</organism>
<comment type="cofactor">
    <cofactor evidence="1">
        <name>Mg(2+)</name>
        <dbReference type="ChEBI" id="CHEBI:18420"/>
    </cofactor>
</comment>
<dbReference type="Proteomes" id="UP000515947">
    <property type="component" value="Chromosome"/>
</dbReference>
<keyword evidence="5" id="KW-1185">Reference proteome</keyword>
<evidence type="ECO:0000313" key="5">
    <source>
        <dbReference type="Proteomes" id="UP000515947"/>
    </source>
</evidence>
<dbReference type="SUPFAM" id="SSF55811">
    <property type="entry name" value="Nudix"/>
    <property type="match status" value="1"/>
</dbReference>